<evidence type="ECO:0000313" key="3">
    <source>
        <dbReference type="Proteomes" id="UP001165740"/>
    </source>
</evidence>
<keyword evidence="2" id="KW-1133">Transmembrane helix</keyword>
<dbReference type="GeneID" id="106059241"/>
<keyword evidence="3" id="KW-1185">Reference proteome</keyword>
<gene>
    <name evidence="4" type="primary">LOC106059241</name>
</gene>
<reference evidence="4" key="1">
    <citation type="submission" date="2025-08" db="UniProtKB">
        <authorList>
            <consortium name="RefSeq"/>
        </authorList>
    </citation>
    <scope>IDENTIFICATION</scope>
</reference>
<keyword evidence="2" id="KW-0472">Membrane</keyword>
<evidence type="ECO:0000256" key="1">
    <source>
        <dbReference type="SAM" id="MobiDB-lite"/>
    </source>
</evidence>
<dbReference type="OrthoDB" id="10458029at2759"/>
<keyword evidence="2" id="KW-0812">Transmembrane</keyword>
<feature type="compositionally biased region" description="Pro residues" evidence="1">
    <location>
        <begin position="1"/>
        <end position="10"/>
    </location>
</feature>
<evidence type="ECO:0000256" key="2">
    <source>
        <dbReference type="SAM" id="Phobius"/>
    </source>
</evidence>
<protein>
    <submittedName>
        <fullName evidence="4">Uncharacterized protein LOC106059241 isoform X1</fullName>
    </submittedName>
</protein>
<feature type="transmembrane region" description="Helical" evidence="2">
    <location>
        <begin position="115"/>
        <end position="138"/>
    </location>
</feature>
<dbReference type="Proteomes" id="UP001165740">
    <property type="component" value="Chromosome 7"/>
</dbReference>
<name>A0A9W3ATA2_BIOGL</name>
<dbReference type="OMA" id="HRTMANF"/>
<accession>A0A9W3ATA2</accession>
<feature type="region of interest" description="Disordered" evidence="1">
    <location>
        <begin position="1"/>
        <end position="50"/>
    </location>
</feature>
<organism evidence="3 4">
    <name type="scientific">Biomphalaria glabrata</name>
    <name type="common">Bloodfluke planorb</name>
    <name type="synonym">Freshwater snail</name>
    <dbReference type="NCBI Taxonomy" id="6526"/>
    <lineage>
        <taxon>Eukaryota</taxon>
        <taxon>Metazoa</taxon>
        <taxon>Spiralia</taxon>
        <taxon>Lophotrochozoa</taxon>
        <taxon>Mollusca</taxon>
        <taxon>Gastropoda</taxon>
        <taxon>Heterobranchia</taxon>
        <taxon>Euthyneura</taxon>
        <taxon>Panpulmonata</taxon>
        <taxon>Hygrophila</taxon>
        <taxon>Lymnaeoidea</taxon>
        <taxon>Planorbidae</taxon>
        <taxon>Biomphalaria</taxon>
    </lineage>
</organism>
<evidence type="ECO:0000313" key="4">
    <source>
        <dbReference type="RefSeq" id="XP_055890517.1"/>
    </source>
</evidence>
<sequence>MTDFPQPPPYEKIQRHPHTQPSAPPRPPSTKAPRRPPSTNAPRFPPHNPPYPQAPYPYIVPYQDGYHPYPAYYPQPMYMLQPPTSQQQQSQQTNVSVTYGQPSTQVVVVKEQINHLLHCIITLFFLPWIIIWICVCICDN</sequence>
<dbReference type="RefSeq" id="XP_055890517.1">
    <property type="nucleotide sequence ID" value="XM_056034542.1"/>
</dbReference>
<dbReference type="AlphaFoldDB" id="A0A9W3ATA2"/>
<proteinExistence type="predicted"/>